<protein>
    <submittedName>
        <fullName evidence="1">Uncharacterized protein</fullName>
    </submittedName>
</protein>
<proteinExistence type="predicted"/>
<gene>
    <name evidence="1" type="ORF">AVDCRST_MAG93-1597</name>
</gene>
<sequence>MIPAIADTHTLSWYLLADPRLSSNARTVIDAAASANAHIIARTKSTWATSMSSTPCMPTSSLAYS</sequence>
<evidence type="ECO:0000313" key="1">
    <source>
        <dbReference type="EMBL" id="CAA9247585.1"/>
    </source>
</evidence>
<name>A0A6J4IDW7_9CHLR</name>
<dbReference type="AlphaFoldDB" id="A0A6J4IDW7"/>
<dbReference type="EMBL" id="CADCTR010000540">
    <property type="protein sequence ID" value="CAA9247585.1"/>
    <property type="molecule type" value="Genomic_DNA"/>
</dbReference>
<accession>A0A6J4IDW7</accession>
<organism evidence="1">
    <name type="scientific">uncultured Chloroflexia bacterium</name>
    <dbReference type="NCBI Taxonomy" id="1672391"/>
    <lineage>
        <taxon>Bacteria</taxon>
        <taxon>Bacillati</taxon>
        <taxon>Chloroflexota</taxon>
        <taxon>Chloroflexia</taxon>
        <taxon>environmental samples</taxon>
    </lineage>
</organism>
<reference evidence="1" key="1">
    <citation type="submission" date="2020-02" db="EMBL/GenBank/DDBJ databases">
        <authorList>
            <person name="Meier V. D."/>
        </authorList>
    </citation>
    <scope>NUCLEOTIDE SEQUENCE</scope>
    <source>
        <strain evidence="1">AVDCRST_MAG93</strain>
    </source>
</reference>